<dbReference type="Gene3D" id="3.40.630.190">
    <property type="entry name" value="LCP protein"/>
    <property type="match status" value="1"/>
</dbReference>
<keyword evidence="3" id="KW-0472">Membrane</keyword>
<dbReference type="Proteomes" id="UP001500571">
    <property type="component" value="Unassembled WGS sequence"/>
</dbReference>
<evidence type="ECO:0000259" key="4">
    <source>
        <dbReference type="Pfam" id="PF03816"/>
    </source>
</evidence>
<feature type="region of interest" description="Disordered" evidence="2">
    <location>
        <begin position="337"/>
        <end position="392"/>
    </location>
</feature>
<comment type="similarity">
    <text evidence="1">Belongs to the LytR/CpsA/Psr (LCP) family.</text>
</comment>
<reference evidence="5 6" key="1">
    <citation type="journal article" date="2019" name="Int. J. Syst. Evol. Microbiol.">
        <title>The Global Catalogue of Microorganisms (GCM) 10K type strain sequencing project: providing services to taxonomists for standard genome sequencing and annotation.</title>
        <authorList>
            <consortium name="The Broad Institute Genomics Platform"/>
            <consortium name="The Broad Institute Genome Sequencing Center for Infectious Disease"/>
            <person name="Wu L."/>
            <person name="Ma J."/>
        </authorList>
    </citation>
    <scope>NUCLEOTIDE SEQUENCE [LARGE SCALE GENOMIC DNA]</scope>
    <source>
        <strain evidence="5 6">JCM 15309</strain>
    </source>
</reference>
<sequence length="392" mass="41427">MPPTTEARDRRTVLIVILSTLLVLAVVTAGSVMLLYRHLDGRLAAGAAIKHSIKKSHQPRAALNLLLLGVDTRACQGCGIDTEKGADGSDTTILLHVAADRRSAYGISIPRDALVDRPACTSTSGKRTAAATESIWNAAFTVGGAACTAQQLEKLTGIYVDHYLTINFAGFMKMVDAVHGVDVCIPEAINDDAHHIHFDAGQQELTGRKALDYVRERYSTANSDIGRMKRQQAFLASLINKVFSAGTLTKPTRLYGFADALTGSITTDPDIASLGELVKLARQLRHADLQHVQFVTVPNVAYARDSPHWGRVRILPSAKRLWKQVAADRPLGRGFSGDAISAAAPPNASRAPGGTGTPSSSPSSSPSDSPSSSPTSTPTRSAADAAANGLCA</sequence>
<organism evidence="5 6">
    <name type="scientific">Nocardioides panacihumi</name>
    <dbReference type="NCBI Taxonomy" id="400774"/>
    <lineage>
        <taxon>Bacteria</taxon>
        <taxon>Bacillati</taxon>
        <taxon>Actinomycetota</taxon>
        <taxon>Actinomycetes</taxon>
        <taxon>Propionibacteriales</taxon>
        <taxon>Nocardioidaceae</taxon>
        <taxon>Nocardioides</taxon>
    </lineage>
</organism>
<dbReference type="InterPro" id="IPR050922">
    <property type="entry name" value="LytR/CpsA/Psr_CW_biosynth"/>
</dbReference>
<protein>
    <submittedName>
        <fullName evidence="5">LCP family protein</fullName>
    </submittedName>
</protein>
<gene>
    <name evidence="5" type="ORF">GCM10009798_24080</name>
</gene>
<dbReference type="PANTHER" id="PTHR33392">
    <property type="entry name" value="POLYISOPRENYL-TEICHOIC ACID--PEPTIDOGLYCAN TEICHOIC ACID TRANSFERASE TAGU"/>
    <property type="match status" value="1"/>
</dbReference>
<proteinExistence type="inferred from homology"/>
<evidence type="ECO:0000313" key="5">
    <source>
        <dbReference type="EMBL" id="GAA1963301.1"/>
    </source>
</evidence>
<dbReference type="EMBL" id="BAAAPB010000002">
    <property type="protein sequence ID" value="GAA1963301.1"/>
    <property type="molecule type" value="Genomic_DNA"/>
</dbReference>
<evidence type="ECO:0000256" key="2">
    <source>
        <dbReference type="SAM" id="MobiDB-lite"/>
    </source>
</evidence>
<keyword evidence="3" id="KW-1133">Transmembrane helix</keyword>
<name>A0ABN2R465_9ACTN</name>
<accession>A0ABN2R465</accession>
<feature type="compositionally biased region" description="Low complexity" evidence="2">
    <location>
        <begin position="339"/>
        <end position="392"/>
    </location>
</feature>
<evidence type="ECO:0000256" key="1">
    <source>
        <dbReference type="ARBA" id="ARBA00006068"/>
    </source>
</evidence>
<keyword evidence="6" id="KW-1185">Reference proteome</keyword>
<feature type="transmembrane region" description="Helical" evidence="3">
    <location>
        <begin position="12"/>
        <end position="36"/>
    </location>
</feature>
<dbReference type="Pfam" id="PF03816">
    <property type="entry name" value="LytR_cpsA_psr"/>
    <property type="match status" value="1"/>
</dbReference>
<keyword evidence="3" id="KW-0812">Transmembrane</keyword>
<evidence type="ECO:0000256" key="3">
    <source>
        <dbReference type="SAM" id="Phobius"/>
    </source>
</evidence>
<feature type="domain" description="Cell envelope-related transcriptional attenuator" evidence="4">
    <location>
        <begin position="89"/>
        <end position="242"/>
    </location>
</feature>
<evidence type="ECO:0000313" key="6">
    <source>
        <dbReference type="Proteomes" id="UP001500571"/>
    </source>
</evidence>
<dbReference type="PANTHER" id="PTHR33392:SF6">
    <property type="entry name" value="POLYISOPRENYL-TEICHOIC ACID--PEPTIDOGLYCAN TEICHOIC ACID TRANSFERASE TAGU"/>
    <property type="match status" value="1"/>
</dbReference>
<dbReference type="NCBIfam" id="TIGR00350">
    <property type="entry name" value="lytR_cpsA_psr"/>
    <property type="match status" value="1"/>
</dbReference>
<comment type="caution">
    <text evidence="5">The sequence shown here is derived from an EMBL/GenBank/DDBJ whole genome shotgun (WGS) entry which is preliminary data.</text>
</comment>
<dbReference type="InterPro" id="IPR004474">
    <property type="entry name" value="LytR_CpsA_psr"/>
</dbReference>
<dbReference type="RefSeq" id="WP_344045090.1">
    <property type="nucleotide sequence ID" value="NZ_BAAAPB010000002.1"/>
</dbReference>